<dbReference type="RefSeq" id="WP_201730458.1">
    <property type="nucleotide sequence ID" value="NZ_CAJGUR010000010.1"/>
</dbReference>
<reference evidence="1" key="1">
    <citation type="submission" date="2023-08" db="EMBL/GenBank/DDBJ databases">
        <title>Genomic characterization of piscicolin 126 produced by Carnobacterium maltaromaticum CM22 strain isolated from salmon (Salmo salar).</title>
        <authorList>
            <person name="Gonzalez-Gragera E."/>
            <person name="Garcia-Lopez J.D."/>
            <person name="Teso-Perez C."/>
            <person name="Gimenez-Hernandez I."/>
            <person name="Peralta-Sanchez J.M."/>
            <person name="Valdivia E."/>
            <person name="Montalban-Lopez M."/>
            <person name="Martin-Platero A.M."/>
            <person name="Banos A."/>
            <person name="Martinez-Bueno M."/>
        </authorList>
    </citation>
    <scope>NUCLEOTIDE SEQUENCE</scope>
    <source>
        <strain evidence="1">CM22</strain>
    </source>
</reference>
<protein>
    <recommendedName>
        <fullName evidence="3">XkdN-like protein</fullName>
    </recommendedName>
</protein>
<dbReference type="AlphaFoldDB" id="A0AAW9K3D8"/>
<organism evidence="1 2">
    <name type="scientific">Carnobacterium maltaromaticum</name>
    <name type="common">Carnobacterium piscicola</name>
    <dbReference type="NCBI Taxonomy" id="2751"/>
    <lineage>
        <taxon>Bacteria</taxon>
        <taxon>Bacillati</taxon>
        <taxon>Bacillota</taxon>
        <taxon>Bacilli</taxon>
        <taxon>Lactobacillales</taxon>
        <taxon>Carnobacteriaceae</taxon>
        <taxon>Carnobacterium</taxon>
    </lineage>
</organism>
<dbReference type="Proteomes" id="UP001290462">
    <property type="component" value="Unassembled WGS sequence"/>
</dbReference>
<dbReference type="InterPro" id="IPR038559">
    <property type="entry name" value="XkdN-like_sf"/>
</dbReference>
<evidence type="ECO:0008006" key="3">
    <source>
        <dbReference type="Google" id="ProtNLM"/>
    </source>
</evidence>
<dbReference type="InterPro" id="IPR014986">
    <property type="entry name" value="XkdN-like"/>
</dbReference>
<evidence type="ECO:0000313" key="2">
    <source>
        <dbReference type="Proteomes" id="UP001290462"/>
    </source>
</evidence>
<proteinExistence type="predicted"/>
<accession>A0AAW9K3D8</accession>
<gene>
    <name evidence="1" type="ORF">RAK27_16660</name>
</gene>
<comment type="caution">
    <text evidence="1">The sequence shown here is derived from an EMBL/GenBank/DDBJ whole genome shotgun (WGS) entry which is preliminary data.</text>
</comment>
<dbReference type="Gene3D" id="3.30.2220.30">
    <property type="match status" value="1"/>
</dbReference>
<evidence type="ECO:0000313" key="1">
    <source>
        <dbReference type="EMBL" id="MDZ5760271.1"/>
    </source>
</evidence>
<dbReference type="Pfam" id="PF08890">
    <property type="entry name" value="Phage_TAC_5"/>
    <property type="match status" value="1"/>
</dbReference>
<name>A0AAW9K3D8_CARML</name>
<sequence length="138" mass="15438">MSKLMTFLMENPAASIETEELIISSRLKDEKGNLLKAKIKPMTSKEYNRYQKDSTKIGKKGSVSFDSNEYQMNVIINHTVDPDFRDATTISQAGVVTPEQLVNKLLLPGEVNELAKGIQQISGFDDSIDELRDQAKKS</sequence>
<dbReference type="EMBL" id="JAVBVO010000005">
    <property type="protein sequence ID" value="MDZ5760271.1"/>
    <property type="molecule type" value="Genomic_DNA"/>
</dbReference>